<dbReference type="AlphaFoldDB" id="A0A853A0L2"/>
<reference evidence="10 11" key="1">
    <citation type="submission" date="2020-07" db="EMBL/GenBank/DDBJ databases">
        <title>Sequencing the genomes of 1000 actinobacteria strains.</title>
        <authorList>
            <person name="Klenk H.-P."/>
        </authorList>
    </citation>
    <scope>NUCLEOTIDE SEQUENCE [LARGE SCALE GENOMIC DNA]</scope>
    <source>
        <strain evidence="10 11">DSM 42178</strain>
    </source>
</reference>
<dbReference type="InterPro" id="IPR017896">
    <property type="entry name" value="4Fe4S_Fe-S-bd"/>
</dbReference>
<keyword evidence="2 8" id="KW-0813">Transport</keyword>
<evidence type="ECO:0000256" key="4">
    <source>
        <dbReference type="ARBA" id="ARBA00022982"/>
    </source>
</evidence>
<keyword evidence="4 8" id="KW-0249">Electron transport</keyword>
<evidence type="ECO:0000259" key="9">
    <source>
        <dbReference type="PROSITE" id="PS51379"/>
    </source>
</evidence>
<comment type="cofactor">
    <cofactor evidence="1">
        <name>[3Fe-4S] cluster</name>
        <dbReference type="ChEBI" id="CHEBI:21137"/>
    </cofactor>
</comment>
<dbReference type="GO" id="GO:0009055">
    <property type="term" value="F:electron transfer activity"/>
    <property type="evidence" value="ECO:0007669"/>
    <property type="project" value="UniProtKB-UniRule"/>
</dbReference>
<dbReference type="GO" id="GO:0005506">
    <property type="term" value="F:iron ion binding"/>
    <property type="evidence" value="ECO:0007669"/>
    <property type="project" value="UniProtKB-UniRule"/>
</dbReference>
<evidence type="ECO:0000256" key="8">
    <source>
        <dbReference type="RuleBase" id="RU368020"/>
    </source>
</evidence>
<evidence type="ECO:0000256" key="5">
    <source>
        <dbReference type="ARBA" id="ARBA00023004"/>
    </source>
</evidence>
<keyword evidence="7" id="KW-0003">3Fe-4S</keyword>
<dbReference type="PRINTS" id="PR00352">
    <property type="entry name" value="3FE4SFRDOXIN"/>
</dbReference>
<dbReference type="SUPFAM" id="SSF54862">
    <property type="entry name" value="4Fe-4S ferredoxins"/>
    <property type="match status" value="1"/>
</dbReference>
<evidence type="ECO:0000256" key="7">
    <source>
        <dbReference type="ARBA" id="ARBA00023291"/>
    </source>
</evidence>
<dbReference type="PANTHER" id="PTHR36923:SF3">
    <property type="entry name" value="FERREDOXIN"/>
    <property type="match status" value="1"/>
</dbReference>
<evidence type="ECO:0000256" key="3">
    <source>
        <dbReference type="ARBA" id="ARBA00022723"/>
    </source>
</evidence>
<feature type="domain" description="4Fe-4S ferredoxin-type" evidence="9">
    <location>
        <begin position="1"/>
        <end position="29"/>
    </location>
</feature>
<accession>A0A853A0L2</accession>
<evidence type="ECO:0000313" key="10">
    <source>
        <dbReference type="EMBL" id="NYI07915.1"/>
    </source>
</evidence>
<evidence type="ECO:0000256" key="6">
    <source>
        <dbReference type="ARBA" id="ARBA00023014"/>
    </source>
</evidence>
<dbReference type="Pfam" id="PF13370">
    <property type="entry name" value="Fer4_13"/>
    <property type="match status" value="1"/>
</dbReference>
<name>A0A853A0L2_9ACTN</name>
<evidence type="ECO:0000256" key="2">
    <source>
        <dbReference type="ARBA" id="ARBA00022448"/>
    </source>
</evidence>
<dbReference type="PANTHER" id="PTHR36923">
    <property type="entry name" value="FERREDOXIN"/>
    <property type="match status" value="1"/>
</dbReference>
<gene>
    <name evidence="10" type="ORF">FHU37_004944</name>
</gene>
<comment type="caution">
    <text evidence="10">The sequence shown here is derived from an EMBL/GenBank/DDBJ whole genome shotgun (WGS) entry which is preliminary data.</text>
</comment>
<dbReference type="Gene3D" id="3.30.70.20">
    <property type="match status" value="1"/>
</dbReference>
<dbReference type="InterPro" id="IPR051269">
    <property type="entry name" value="Fe-S_cluster_ET"/>
</dbReference>
<dbReference type="InterPro" id="IPR001080">
    <property type="entry name" value="3Fe4S_ferredoxin"/>
</dbReference>
<evidence type="ECO:0000313" key="11">
    <source>
        <dbReference type="Proteomes" id="UP000567795"/>
    </source>
</evidence>
<keyword evidence="11" id="KW-1185">Reference proteome</keyword>
<dbReference type="PROSITE" id="PS51379">
    <property type="entry name" value="4FE4S_FER_2"/>
    <property type="match status" value="1"/>
</dbReference>
<proteinExistence type="predicted"/>
<organism evidence="10 11">
    <name type="scientific">Allostreptomyces psammosilenae</name>
    <dbReference type="NCBI Taxonomy" id="1892865"/>
    <lineage>
        <taxon>Bacteria</taxon>
        <taxon>Bacillati</taxon>
        <taxon>Actinomycetota</taxon>
        <taxon>Actinomycetes</taxon>
        <taxon>Kitasatosporales</taxon>
        <taxon>Streptomycetaceae</taxon>
        <taxon>Allostreptomyces</taxon>
    </lineage>
</organism>
<dbReference type="RefSeq" id="WP_179816836.1">
    <property type="nucleotide sequence ID" value="NZ_JACBZD010000002.1"/>
</dbReference>
<dbReference type="EMBL" id="JACBZD010000002">
    <property type="protein sequence ID" value="NYI07915.1"/>
    <property type="molecule type" value="Genomic_DNA"/>
</dbReference>
<protein>
    <recommendedName>
        <fullName evidence="8">Ferredoxin</fullName>
    </recommendedName>
</protein>
<keyword evidence="3 8" id="KW-0479">Metal-binding</keyword>
<keyword evidence="6 8" id="KW-0411">Iron-sulfur</keyword>
<keyword evidence="5 8" id="KW-0408">Iron</keyword>
<sequence>MELEIDRERCVGGGMCALTAPRVFDQSEEDGLVVLTAPPEPEDLDAVREAVQLCPASALTLREE</sequence>
<dbReference type="Proteomes" id="UP000567795">
    <property type="component" value="Unassembled WGS sequence"/>
</dbReference>
<dbReference type="GO" id="GO:0051538">
    <property type="term" value="F:3 iron, 4 sulfur cluster binding"/>
    <property type="evidence" value="ECO:0007669"/>
    <property type="project" value="UniProtKB-KW"/>
</dbReference>
<evidence type="ECO:0000256" key="1">
    <source>
        <dbReference type="ARBA" id="ARBA00001927"/>
    </source>
</evidence>
<comment type="function">
    <text evidence="8">Ferredoxins are iron-sulfur proteins that transfer electrons in a wide variety of metabolic reactions.</text>
</comment>